<keyword evidence="9" id="KW-1185">Reference proteome</keyword>
<reference evidence="8 9" key="1">
    <citation type="submission" date="2012-08" db="EMBL/GenBank/DDBJ databases">
        <title>Oryza genome evolution.</title>
        <authorList>
            <person name="Wing R.A."/>
        </authorList>
    </citation>
    <scope>NUCLEOTIDE SEQUENCE</scope>
</reference>
<dbReference type="HOGENOM" id="CLU_895398_0_0_1"/>
<evidence type="ECO:0000256" key="6">
    <source>
        <dbReference type="SAM" id="MobiDB-lite"/>
    </source>
</evidence>
<evidence type="ECO:0000256" key="4">
    <source>
        <dbReference type="ARBA" id="ARBA00023163"/>
    </source>
</evidence>
<dbReference type="Pfam" id="PF03106">
    <property type="entry name" value="WRKY"/>
    <property type="match status" value="1"/>
</dbReference>
<keyword evidence="3" id="KW-0238">DNA-binding</keyword>
<evidence type="ECO:0000313" key="8">
    <source>
        <dbReference type="EnsemblPlants" id="LPERR01G17870.1"/>
    </source>
</evidence>
<evidence type="ECO:0000256" key="1">
    <source>
        <dbReference type="ARBA" id="ARBA00004123"/>
    </source>
</evidence>
<dbReference type="Gramene" id="LPERR01G17870.1">
    <property type="protein sequence ID" value="LPERR01G17870.1"/>
    <property type="gene ID" value="LPERR01G17870"/>
</dbReference>
<keyword evidence="4" id="KW-0804">Transcription</keyword>
<feature type="compositionally biased region" description="Low complexity" evidence="6">
    <location>
        <begin position="100"/>
        <end position="111"/>
    </location>
</feature>
<sequence>MNTFAFFRDEEQKDAEKVYRHHTIGDEPGFLSLGLSLRSSPDAAGYPYASKKDESVLNGGDVGYLALALRCHTDAEPTTTTHAKRQKTTTSNTRGEYGNAAAASSSTLTTTPANRPGRVVLRTRCGEPTVKDGCHWRKYGQKTAKGNPNCPRAYYRCTGAPGCPVKKQVQRCAHDASVLVTTYDGVHNHPVTPYAAALPPPSAAATTSPADAVAKAVSDPRVRAAVAAAVASYVRGQSAAGGLFNFHNLAPRC</sequence>
<reference evidence="9" key="2">
    <citation type="submission" date="2013-12" db="EMBL/GenBank/DDBJ databases">
        <authorList>
            <person name="Yu Y."/>
            <person name="Lee S."/>
            <person name="de Baynast K."/>
            <person name="Wissotski M."/>
            <person name="Liu L."/>
            <person name="Talag J."/>
            <person name="Goicoechea J."/>
            <person name="Angelova A."/>
            <person name="Jetty R."/>
            <person name="Kudrna D."/>
            <person name="Golser W."/>
            <person name="Rivera L."/>
            <person name="Zhang J."/>
            <person name="Wing R."/>
        </authorList>
    </citation>
    <scope>NUCLEOTIDE SEQUENCE</scope>
</reference>
<reference evidence="8" key="3">
    <citation type="submission" date="2015-04" db="UniProtKB">
        <authorList>
            <consortium name="EnsemblPlants"/>
        </authorList>
    </citation>
    <scope>IDENTIFICATION</scope>
</reference>
<accession>A0A0D9V2D0</accession>
<name>A0A0D9V2D0_9ORYZ</name>
<dbReference type="Gene3D" id="2.20.25.80">
    <property type="entry name" value="WRKY domain"/>
    <property type="match status" value="1"/>
</dbReference>
<evidence type="ECO:0000313" key="9">
    <source>
        <dbReference type="Proteomes" id="UP000032180"/>
    </source>
</evidence>
<evidence type="ECO:0000256" key="3">
    <source>
        <dbReference type="ARBA" id="ARBA00023125"/>
    </source>
</evidence>
<dbReference type="STRING" id="77586.A0A0D9V2D0"/>
<organism evidence="8 9">
    <name type="scientific">Leersia perrieri</name>
    <dbReference type="NCBI Taxonomy" id="77586"/>
    <lineage>
        <taxon>Eukaryota</taxon>
        <taxon>Viridiplantae</taxon>
        <taxon>Streptophyta</taxon>
        <taxon>Embryophyta</taxon>
        <taxon>Tracheophyta</taxon>
        <taxon>Spermatophyta</taxon>
        <taxon>Magnoliopsida</taxon>
        <taxon>Liliopsida</taxon>
        <taxon>Poales</taxon>
        <taxon>Poaceae</taxon>
        <taxon>BOP clade</taxon>
        <taxon>Oryzoideae</taxon>
        <taxon>Oryzeae</taxon>
        <taxon>Oryzinae</taxon>
        <taxon>Leersia</taxon>
    </lineage>
</organism>
<feature type="domain" description="WRKY" evidence="7">
    <location>
        <begin position="125"/>
        <end position="192"/>
    </location>
</feature>
<dbReference type="AlphaFoldDB" id="A0A0D9V2D0"/>
<dbReference type="PANTHER" id="PTHR31429">
    <property type="entry name" value="WRKY TRANSCRIPTION FACTOR 36-RELATED"/>
    <property type="match status" value="1"/>
</dbReference>
<dbReference type="EnsemblPlants" id="LPERR01G17870.1">
    <property type="protein sequence ID" value="LPERR01G17870.1"/>
    <property type="gene ID" value="LPERR01G17870"/>
</dbReference>
<dbReference type="GO" id="GO:0043565">
    <property type="term" value="F:sequence-specific DNA binding"/>
    <property type="evidence" value="ECO:0007669"/>
    <property type="project" value="InterPro"/>
</dbReference>
<dbReference type="GO" id="GO:0003700">
    <property type="term" value="F:DNA-binding transcription factor activity"/>
    <property type="evidence" value="ECO:0007669"/>
    <property type="project" value="InterPro"/>
</dbReference>
<dbReference type="InterPro" id="IPR036576">
    <property type="entry name" value="WRKY_dom_sf"/>
</dbReference>
<evidence type="ECO:0000259" key="7">
    <source>
        <dbReference type="PROSITE" id="PS50811"/>
    </source>
</evidence>
<dbReference type="SMART" id="SM00774">
    <property type="entry name" value="WRKY"/>
    <property type="match status" value="1"/>
</dbReference>
<dbReference type="InterPro" id="IPR044810">
    <property type="entry name" value="WRKY_plant"/>
</dbReference>
<keyword evidence="2" id="KW-0805">Transcription regulation</keyword>
<evidence type="ECO:0000256" key="2">
    <source>
        <dbReference type="ARBA" id="ARBA00023015"/>
    </source>
</evidence>
<dbReference type="PROSITE" id="PS50811">
    <property type="entry name" value="WRKY"/>
    <property type="match status" value="1"/>
</dbReference>
<dbReference type="GO" id="GO:0005634">
    <property type="term" value="C:nucleus"/>
    <property type="evidence" value="ECO:0007669"/>
    <property type="project" value="UniProtKB-SubCell"/>
</dbReference>
<evidence type="ECO:0000256" key="5">
    <source>
        <dbReference type="ARBA" id="ARBA00023242"/>
    </source>
</evidence>
<dbReference type="InterPro" id="IPR003657">
    <property type="entry name" value="WRKY_dom"/>
</dbReference>
<dbReference type="SUPFAM" id="SSF118290">
    <property type="entry name" value="WRKY DNA-binding domain"/>
    <property type="match status" value="1"/>
</dbReference>
<dbReference type="eggNOG" id="ENOG502QVE0">
    <property type="taxonomic scope" value="Eukaryota"/>
</dbReference>
<dbReference type="Proteomes" id="UP000032180">
    <property type="component" value="Chromosome 1"/>
</dbReference>
<proteinExistence type="predicted"/>
<protein>
    <recommendedName>
        <fullName evidence="7">WRKY domain-containing protein</fullName>
    </recommendedName>
</protein>
<feature type="region of interest" description="Disordered" evidence="6">
    <location>
        <begin position="76"/>
        <end position="116"/>
    </location>
</feature>
<keyword evidence="5" id="KW-0539">Nucleus</keyword>
<dbReference type="PANTHER" id="PTHR31429:SF116">
    <property type="entry name" value="WRKY DNA-BINDING DOMAIN SUPERFAMILY PROTEIN-RELATED"/>
    <property type="match status" value="1"/>
</dbReference>
<comment type="subcellular location">
    <subcellularLocation>
        <location evidence="1">Nucleus</location>
    </subcellularLocation>
</comment>